<reference evidence="1" key="1">
    <citation type="journal article" date="2017" name="Nature">
        <title>The genome of Chenopodium quinoa.</title>
        <authorList>
            <person name="Jarvis D.E."/>
            <person name="Ho Y.S."/>
            <person name="Lightfoot D.J."/>
            <person name="Schmoeckel S.M."/>
            <person name="Li B."/>
            <person name="Borm T.J.A."/>
            <person name="Ohyanagi H."/>
            <person name="Mineta K."/>
            <person name="Michell C.T."/>
            <person name="Saber N."/>
            <person name="Kharbatia N.M."/>
            <person name="Rupper R.R."/>
            <person name="Sharp A.R."/>
            <person name="Dally N."/>
            <person name="Boughton B.A."/>
            <person name="Woo Y.H."/>
            <person name="Gao G."/>
            <person name="Schijlen E.G.W.M."/>
            <person name="Guo X."/>
            <person name="Momin A.A."/>
            <person name="Negrao S."/>
            <person name="Al-Babili S."/>
            <person name="Gehring C."/>
            <person name="Roessner U."/>
            <person name="Jung C."/>
            <person name="Murphy K."/>
            <person name="Arold S.T."/>
            <person name="Gojobori T."/>
            <person name="van der Linden C.G."/>
            <person name="van Loo E.N."/>
            <person name="Jellen E.N."/>
            <person name="Maughan P.J."/>
            <person name="Tester M."/>
        </authorList>
    </citation>
    <scope>NUCLEOTIDE SEQUENCE [LARGE SCALE GENOMIC DNA]</scope>
    <source>
        <strain evidence="1">cv. PI 614886</strain>
    </source>
</reference>
<organism evidence="1 2">
    <name type="scientific">Chenopodium quinoa</name>
    <name type="common">Quinoa</name>
    <dbReference type="NCBI Taxonomy" id="63459"/>
    <lineage>
        <taxon>Eukaryota</taxon>
        <taxon>Viridiplantae</taxon>
        <taxon>Streptophyta</taxon>
        <taxon>Embryophyta</taxon>
        <taxon>Tracheophyta</taxon>
        <taxon>Spermatophyta</taxon>
        <taxon>Magnoliopsida</taxon>
        <taxon>eudicotyledons</taxon>
        <taxon>Gunneridae</taxon>
        <taxon>Pentapetalae</taxon>
        <taxon>Caryophyllales</taxon>
        <taxon>Chenopodiaceae</taxon>
        <taxon>Chenopodioideae</taxon>
        <taxon>Atripliceae</taxon>
        <taxon>Chenopodium</taxon>
    </lineage>
</organism>
<name>A0A803MK96_CHEQI</name>
<evidence type="ECO:0000313" key="1">
    <source>
        <dbReference type="EnsemblPlants" id="AUR62031237-RA:cds"/>
    </source>
</evidence>
<dbReference type="AlphaFoldDB" id="A0A803MK96"/>
<proteinExistence type="predicted"/>
<dbReference type="EnsemblPlants" id="AUR62031237-RA">
    <property type="protein sequence ID" value="AUR62031237-RA:cds"/>
    <property type="gene ID" value="AUR62031237"/>
</dbReference>
<sequence length="190" mass="21677">MQIALGRSASDEIKSGLHKISKRPVFSLQTCQRKRAMLRGQADFLSLFSGDKRLSEDGILASMFALIFEEFEVFDFARTGCLATEKLFSGFMTWMAMERGKLIDAYRFLHVEKKTECGFSWSRNPVGKGKSIDAYRFLHVEKKTECGFSWSRNPVGKFVSCQLFLGVLIDDADGEVERSSSRKCRYFVFV</sequence>
<dbReference type="Proteomes" id="UP000596660">
    <property type="component" value="Unplaced"/>
</dbReference>
<accession>A0A803MK96</accession>
<keyword evidence="2" id="KW-1185">Reference proteome</keyword>
<protein>
    <submittedName>
        <fullName evidence="1">Uncharacterized protein</fullName>
    </submittedName>
</protein>
<dbReference type="Gramene" id="AUR62031237-RA">
    <property type="protein sequence ID" value="AUR62031237-RA:cds"/>
    <property type="gene ID" value="AUR62031237"/>
</dbReference>
<reference evidence="1" key="2">
    <citation type="submission" date="2021-03" db="UniProtKB">
        <authorList>
            <consortium name="EnsemblPlants"/>
        </authorList>
    </citation>
    <scope>IDENTIFICATION</scope>
</reference>
<evidence type="ECO:0000313" key="2">
    <source>
        <dbReference type="Proteomes" id="UP000596660"/>
    </source>
</evidence>